<keyword evidence="1" id="KW-1133">Transmembrane helix</keyword>
<evidence type="ECO:0000256" key="1">
    <source>
        <dbReference type="SAM" id="Phobius"/>
    </source>
</evidence>
<name>A0A9D1EPN7_9FIRM</name>
<dbReference type="AlphaFoldDB" id="A0A9D1EPN7"/>
<feature type="transmembrane region" description="Helical" evidence="1">
    <location>
        <begin position="144"/>
        <end position="161"/>
    </location>
</feature>
<sequence length="162" mass="18651">MLRALLCMAVPVLTLLISYDAVLRLRKRLNMTKDLYRTADKMLAMLKYRSADVYEMCDVCFDSVKSFDAAAFKSIHDNFSDEWQKACRQTVCELECDAYSAFEGIADYLGMYDLESQTKRLEYTCEQLQKSCQRCESELAKKKKLYLCMGAFAGIIICMIVI</sequence>
<dbReference type="Proteomes" id="UP000823982">
    <property type="component" value="Unassembled WGS sequence"/>
</dbReference>
<proteinExistence type="predicted"/>
<comment type="caution">
    <text evidence="2">The sequence shown here is derived from an EMBL/GenBank/DDBJ whole genome shotgun (WGS) entry which is preliminary data.</text>
</comment>
<accession>A0A9D1EPN7</accession>
<keyword evidence="1" id="KW-0812">Transmembrane</keyword>
<evidence type="ECO:0000313" key="3">
    <source>
        <dbReference type="Proteomes" id="UP000823982"/>
    </source>
</evidence>
<dbReference type="Pfam" id="PF09548">
    <property type="entry name" value="Spore_III_AB"/>
    <property type="match status" value="1"/>
</dbReference>
<evidence type="ECO:0000313" key="2">
    <source>
        <dbReference type="EMBL" id="HIS25220.1"/>
    </source>
</evidence>
<gene>
    <name evidence="2" type="ORF">IAD01_07480</name>
</gene>
<reference evidence="2" key="1">
    <citation type="submission" date="2020-10" db="EMBL/GenBank/DDBJ databases">
        <authorList>
            <person name="Gilroy R."/>
        </authorList>
    </citation>
    <scope>NUCLEOTIDE SEQUENCE</scope>
    <source>
        <strain evidence="2">CHK157-1446</strain>
    </source>
</reference>
<reference evidence="2" key="2">
    <citation type="journal article" date="2021" name="PeerJ">
        <title>Extensive microbial diversity within the chicken gut microbiome revealed by metagenomics and culture.</title>
        <authorList>
            <person name="Gilroy R."/>
            <person name="Ravi A."/>
            <person name="Getino M."/>
            <person name="Pursley I."/>
            <person name="Horton D.L."/>
            <person name="Alikhan N.F."/>
            <person name="Baker D."/>
            <person name="Gharbi K."/>
            <person name="Hall N."/>
            <person name="Watson M."/>
            <person name="Adriaenssens E.M."/>
            <person name="Foster-Nyarko E."/>
            <person name="Jarju S."/>
            <person name="Secka A."/>
            <person name="Antonio M."/>
            <person name="Oren A."/>
            <person name="Chaudhuri R.R."/>
            <person name="La Ragione R."/>
            <person name="Hildebrand F."/>
            <person name="Pallen M.J."/>
        </authorList>
    </citation>
    <scope>NUCLEOTIDE SEQUENCE</scope>
    <source>
        <strain evidence="2">CHK157-1446</strain>
    </source>
</reference>
<protein>
    <submittedName>
        <fullName evidence="2">Stage III sporulation protein AB</fullName>
    </submittedName>
</protein>
<organism evidence="2 3">
    <name type="scientific">Candidatus Faeciplasma gallinarum</name>
    <dbReference type="NCBI Taxonomy" id="2840799"/>
    <lineage>
        <taxon>Bacteria</taxon>
        <taxon>Bacillati</taxon>
        <taxon>Bacillota</taxon>
        <taxon>Clostridia</taxon>
        <taxon>Eubacteriales</taxon>
        <taxon>Oscillospiraceae</taxon>
        <taxon>Oscillospiraceae incertae sedis</taxon>
        <taxon>Candidatus Faeciplasma</taxon>
    </lineage>
</organism>
<dbReference type="EMBL" id="DVIR01000069">
    <property type="protein sequence ID" value="HIS25220.1"/>
    <property type="molecule type" value="Genomic_DNA"/>
</dbReference>
<keyword evidence="1" id="KW-0472">Membrane</keyword>
<dbReference type="InterPro" id="IPR014198">
    <property type="entry name" value="Spore_III_AB"/>
</dbReference>